<keyword evidence="10 12" id="KW-0234">DNA repair</keyword>
<dbReference type="EMBL" id="JAOQKC010000001">
    <property type="protein sequence ID" value="MCU6695313.1"/>
    <property type="molecule type" value="Genomic_DNA"/>
</dbReference>
<evidence type="ECO:0000256" key="13">
    <source>
        <dbReference type="RuleBase" id="RU000578"/>
    </source>
</evidence>
<keyword evidence="11 12" id="KW-0742">SOS response</keyword>
<keyword evidence="5 12" id="KW-0235">DNA replication</keyword>
<feature type="domain" description="RecF/RecN/SMC N-terminal" evidence="14">
    <location>
        <begin position="3"/>
        <end position="329"/>
    </location>
</feature>
<accession>A0ABT2RSM5</accession>
<keyword evidence="9 12" id="KW-0238">DNA-binding</keyword>
<dbReference type="NCBIfam" id="TIGR00611">
    <property type="entry name" value="recf"/>
    <property type="match status" value="1"/>
</dbReference>
<evidence type="ECO:0000256" key="11">
    <source>
        <dbReference type="ARBA" id="ARBA00023236"/>
    </source>
</evidence>
<keyword evidence="16" id="KW-1185">Reference proteome</keyword>
<keyword evidence="4 12" id="KW-0963">Cytoplasm</keyword>
<evidence type="ECO:0000256" key="1">
    <source>
        <dbReference type="ARBA" id="ARBA00004496"/>
    </source>
</evidence>
<keyword evidence="7 12" id="KW-0227">DNA damage</keyword>
<evidence type="ECO:0000256" key="10">
    <source>
        <dbReference type="ARBA" id="ARBA00023204"/>
    </source>
</evidence>
<comment type="caution">
    <text evidence="15">The sequence shown here is derived from an EMBL/GenBank/DDBJ whole genome shotgun (WGS) entry which is preliminary data.</text>
</comment>
<comment type="function">
    <text evidence="12 13">The RecF protein is involved in DNA metabolism; it is required for DNA replication and normal SOS inducibility. RecF binds preferentially to single-stranded, linear DNA. It also seems to bind ATP.</text>
</comment>
<evidence type="ECO:0000256" key="2">
    <source>
        <dbReference type="ARBA" id="ARBA00008016"/>
    </source>
</evidence>
<evidence type="ECO:0000256" key="3">
    <source>
        <dbReference type="ARBA" id="ARBA00020170"/>
    </source>
</evidence>
<proteinExistence type="inferred from homology"/>
<evidence type="ECO:0000256" key="9">
    <source>
        <dbReference type="ARBA" id="ARBA00023125"/>
    </source>
</evidence>
<reference evidence="15 16" key="1">
    <citation type="journal article" date="2021" name="ISME Commun">
        <title>Automated analysis of genomic sequences facilitates high-throughput and comprehensive description of bacteria.</title>
        <authorList>
            <person name="Hitch T.C.A."/>
        </authorList>
    </citation>
    <scope>NUCLEOTIDE SEQUENCE [LARGE SCALE GENOMIC DNA]</scope>
    <source>
        <strain evidence="15 16">Sanger_04</strain>
    </source>
</reference>
<keyword evidence="6 12" id="KW-0547">Nucleotide-binding</keyword>
<protein>
    <recommendedName>
        <fullName evidence="3 12">DNA replication and repair protein RecF</fullName>
    </recommendedName>
</protein>
<evidence type="ECO:0000313" key="16">
    <source>
        <dbReference type="Proteomes" id="UP001652461"/>
    </source>
</evidence>
<dbReference type="PANTHER" id="PTHR32182">
    <property type="entry name" value="DNA REPLICATION AND REPAIR PROTEIN RECF"/>
    <property type="match status" value="1"/>
</dbReference>
<dbReference type="SUPFAM" id="SSF52540">
    <property type="entry name" value="P-loop containing nucleoside triphosphate hydrolases"/>
    <property type="match status" value="1"/>
</dbReference>
<dbReference type="Gene3D" id="1.20.1050.90">
    <property type="entry name" value="RecF/RecN/SMC, N-terminal domain"/>
    <property type="match status" value="1"/>
</dbReference>
<comment type="subcellular location">
    <subcellularLocation>
        <location evidence="1 12 13">Cytoplasm</location>
    </subcellularLocation>
</comment>
<dbReference type="InterPro" id="IPR018078">
    <property type="entry name" value="DNA-binding_RecF_CS"/>
</dbReference>
<evidence type="ECO:0000259" key="14">
    <source>
        <dbReference type="Pfam" id="PF02463"/>
    </source>
</evidence>
<dbReference type="Proteomes" id="UP001652461">
    <property type="component" value="Unassembled WGS sequence"/>
</dbReference>
<organism evidence="15 16">
    <name type="scientific">Laedolimicola ammoniilytica</name>
    <dbReference type="NCBI Taxonomy" id="2981771"/>
    <lineage>
        <taxon>Bacteria</taxon>
        <taxon>Bacillati</taxon>
        <taxon>Bacillota</taxon>
        <taxon>Clostridia</taxon>
        <taxon>Lachnospirales</taxon>
        <taxon>Lachnospiraceae</taxon>
        <taxon>Laedolimicola</taxon>
    </lineage>
</organism>
<dbReference type="InterPro" id="IPR003395">
    <property type="entry name" value="RecF/RecN/SMC_N"/>
</dbReference>
<evidence type="ECO:0000256" key="7">
    <source>
        <dbReference type="ARBA" id="ARBA00022763"/>
    </source>
</evidence>
<evidence type="ECO:0000256" key="12">
    <source>
        <dbReference type="HAMAP-Rule" id="MF_00365"/>
    </source>
</evidence>
<dbReference type="RefSeq" id="WP_158361280.1">
    <property type="nucleotide sequence ID" value="NZ_JAOQKC010000001.1"/>
</dbReference>
<dbReference type="InterPro" id="IPR027417">
    <property type="entry name" value="P-loop_NTPase"/>
</dbReference>
<sequence>MIIESMELKNFRNYRELNLQFDANTNIFYGDNAQGKTNILEAVYLSGTTKSHKGSRDRDMIYFGEEEGHLRTFVKKGEIEYQIDIHLKKNKTKGIAINGVPIRKASELFGIANFVFFSPEDLSIIKQGPGERRRFLDMELCQLDKVYLHHLTGYNRIVAQRNKLLKDLSFRPELRDTLDIWDIQMAEYGKKIIESRETFIESLGEIIRGIHEKLSGGKEELTLSYEKNVGAEELFDAITRSRERDIRMKTSNVGPHRDDLLFAIGGVDIRKFGSQGQQRTAALSLKLSEIELVKQVIHDTPVLLLDDVLSELDHNRQNYLLNSIHDIQTMITCTGLDEFVNHRFSINKVFRVIEGAVYSEN</sequence>
<gene>
    <name evidence="12 15" type="primary">recF</name>
    <name evidence="15" type="ORF">OCV63_00140</name>
</gene>
<dbReference type="PANTHER" id="PTHR32182:SF0">
    <property type="entry name" value="DNA REPLICATION AND REPAIR PROTEIN RECF"/>
    <property type="match status" value="1"/>
</dbReference>
<dbReference type="Gene3D" id="3.40.50.300">
    <property type="entry name" value="P-loop containing nucleotide triphosphate hydrolases"/>
    <property type="match status" value="1"/>
</dbReference>
<comment type="similarity">
    <text evidence="2 12 13">Belongs to the RecF family.</text>
</comment>
<dbReference type="HAMAP" id="MF_00365">
    <property type="entry name" value="RecF"/>
    <property type="match status" value="1"/>
</dbReference>
<evidence type="ECO:0000256" key="4">
    <source>
        <dbReference type="ARBA" id="ARBA00022490"/>
    </source>
</evidence>
<feature type="binding site" evidence="12">
    <location>
        <begin position="30"/>
        <end position="37"/>
    </location>
    <ligand>
        <name>ATP</name>
        <dbReference type="ChEBI" id="CHEBI:30616"/>
    </ligand>
</feature>
<name>A0ABT2RSM5_9FIRM</name>
<dbReference type="InterPro" id="IPR042174">
    <property type="entry name" value="RecF_2"/>
</dbReference>
<evidence type="ECO:0000256" key="5">
    <source>
        <dbReference type="ARBA" id="ARBA00022705"/>
    </source>
</evidence>
<dbReference type="CDD" id="cd03242">
    <property type="entry name" value="ABC_RecF"/>
    <property type="match status" value="1"/>
</dbReference>
<evidence type="ECO:0000256" key="6">
    <source>
        <dbReference type="ARBA" id="ARBA00022741"/>
    </source>
</evidence>
<dbReference type="PROSITE" id="PS00618">
    <property type="entry name" value="RECF_2"/>
    <property type="match status" value="1"/>
</dbReference>
<dbReference type="InterPro" id="IPR001238">
    <property type="entry name" value="DNA-binding_RecF"/>
</dbReference>
<dbReference type="Pfam" id="PF02463">
    <property type="entry name" value="SMC_N"/>
    <property type="match status" value="1"/>
</dbReference>
<evidence type="ECO:0000256" key="8">
    <source>
        <dbReference type="ARBA" id="ARBA00022840"/>
    </source>
</evidence>
<keyword evidence="8 12" id="KW-0067">ATP-binding</keyword>
<evidence type="ECO:0000313" key="15">
    <source>
        <dbReference type="EMBL" id="MCU6695313.1"/>
    </source>
</evidence>